<accession>A0A0F8WK13</accession>
<dbReference type="EMBL" id="LAZR01064595">
    <property type="protein sequence ID" value="KKK57222.1"/>
    <property type="molecule type" value="Genomic_DNA"/>
</dbReference>
<evidence type="ECO:0000313" key="1">
    <source>
        <dbReference type="EMBL" id="KKK57222.1"/>
    </source>
</evidence>
<protein>
    <submittedName>
        <fullName evidence="1">Uncharacterized protein</fullName>
    </submittedName>
</protein>
<feature type="non-terminal residue" evidence="1">
    <location>
        <position position="1"/>
    </location>
</feature>
<gene>
    <name evidence="1" type="ORF">LCGC14_3056660</name>
</gene>
<proteinExistence type="predicted"/>
<dbReference type="AlphaFoldDB" id="A0A0F8WK13"/>
<name>A0A0F8WK13_9ZZZZ</name>
<organism evidence="1">
    <name type="scientific">marine sediment metagenome</name>
    <dbReference type="NCBI Taxonomy" id="412755"/>
    <lineage>
        <taxon>unclassified sequences</taxon>
        <taxon>metagenomes</taxon>
        <taxon>ecological metagenomes</taxon>
    </lineage>
</organism>
<comment type="caution">
    <text evidence="1">The sequence shown here is derived from an EMBL/GenBank/DDBJ whole genome shotgun (WGS) entry which is preliminary data.</text>
</comment>
<reference evidence="1" key="1">
    <citation type="journal article" date="2015" name="Nature">
        <title>Complex archaea that bridge the gap between prokaryotes and eukaryotes.</title>
        <authorList>
            <person name="Spang A."/>
            <person name="Saw J.H."/>
            <person name="Jorgensen S.L."/>
            <person name="Zaremba-Niedzwiedzka K."/>
            <person name="Martijn J."/>
            <person name="Lind A.E."/>
            <person name="van Eijk R."/>
            <person name="Schleper C."/>
            <person name="Guy L."/>
            <person name="Ettema T.J."/>
        </authorList>
    </citation>
    <scope>NUCLEOTIDE SEQUENCE</scope>
</reference>
<sequence length="23" mass="2630">LNFGLNLEDITGFLRSEVLSMNF</sequence>